<name>A0ABV7F5N2_9BURK</name>
<feature type="transmembrane region" description="Helical" evidence="5">
    <location>
        <begin position="342"/>
        <end position="365"/>
    </location>
</feature>
<protein>
    <submittedName>
        <fullName evidence="7">O-antigen ligase family protein</fullName>
    </submittedName>
</protein>
<feature type="transmembrane region" description="Helical" evidence="5">
    <location>
        <begin position="44"/>
        <end position="64"/>
    </location>
</feature>
<comment type="subcellular location">
    <subcellularLocation>
        <location evidence="1">Membrane</location>
        <topology evidence="1">Multi-pass membrane protein</topology>
    </subcellularLocation>
</comment>
<keyword evidence="8" id="KW-1185">Reference proteome</keyword>
<keyword evidence="3 5" id="KW-1133">Transmembrane helix</keyword>
<proteinExistence type="predicted"/>
<evidence type="ECO:0000256" key="4">
    <source>
        <dbReference type="ARBA" id="ARBA00023136"/>
    </source>
</evidence>
<feature type="transmembrane region" description="Helical" evidence="5">
    <location>
        <begin position="76"/>
        <end position="94"/>
    </location>
</feature>
<dbReference type="InterPro" id="IPR007016">
    <property type="entry name" value="O-antigen_ligase-rel_domated"/>
</dbReference>
<feature type="transmembrane region" description="Helical" evidence="5">
    <location>
        <begin position="192"/>
        <end position="209"/>
    </location>
</feature>
<dbReference type="Proteomes" id="UP001595530">
    <property type="component" value="Unassembled WGS sequence"/>
</dbReference>
<dbReference type="EMBL" id="JBHRTP010000072">
    <property type="protein sequence ID" value="MFC3110314.1"/>
    <property type="molecule type" value="Genomic_DNA"/>
</dbReference>
<gene>
    <name evidence="7" type="ORF">ACFOFO_20505</name>
</gene>
<evidence type="ECO:0000256" key="3">
    <source>
        <dbReference type="ARBA" id="ARBA00022989"/>
    </source>
</evidence>
<feature type="transmembrane region" description="Helical" evidence="5">
    <location>
        <begin position="168"/>
        <end position="185"/>
    </location>
</feature>
<reference evidence="8" key="1">
    <citation type="journal article" date="2019" name="Int. J. Syst. Evol. Microbiol.">
        <title>The Global Catalogue of Microorganisms (GCM) 10K type strain sequencing project: providing services to taxonomists for standard genome sequencing and annotation.</title>
        <authorList>
            <consortium name="The Broad Institute Genomics Platform"/>
            <consortium name="The Broad Institute Genome Sequencing Center for Infectious Disease"/>
            <person name="Wu L."/>
            <person name="Ma J."/>
        </authorList>
    </citation>
    <scope>NUCLEOTIDE SEQUENCE [LARGE SCALE GENOMIC DNA]</scope>
    <source>
        <strain evidence="8">KCTC 42986</strain>
    </source>
</reference>
<feature type="transmembrane region" description="Helical" evidence="5">
    <location>
        <begin position="377"/>
        <end position="393"/>
    </location>
</feature>
<dbReference type="PANTHER" id="PTHR37422">
    <property type="entry name" value="TEICHURONIC ACID BIOSYNTHESIS PROTEIN TUAE"/>
    <property type="match status" value="1"/>
</dbReference>
<feature type="transmembrane region" description="Helical" evidence="5">
    <location>
        <begin position="240"/>
        <end position="259"/>
    </location>
</feature>
<dbReference type="InterPro" id="IPR051533">
    <property type="entry name" value="WaaL-like"/>
</dbReference>
<accession>A0ABV7F5N2</accession>
<dbReference type="PANTHER" id="PTHR37422:SF13">
    <property type="entry name" value="LIPOPOLYSACCHARIDE BIOSYNTHESIS PROTEIN PA4999-RELATED"/>
    <property type="match status" value="1"/>
</dbReference>
<evidence type="ECO:0000313" key="7">
    <source>
        <dbReference type="EMBL" id="MFC3110314.1"/>
    </source>
</evidence>
<dbReference type="GO" id="GO:0016874">
    <property type="term" value="F:ligase activity"/>
    <property type="evidence" value="ECO:0007669"/>
    <property type="project" value="UniProtKB-KW"/>
</dbReference>
<evidence type="ECO:0000259" key="6">
    <source>
        <dbReference type="Pfam" id="PF04932"/>
    </source>
</evidence>
<feature type="transmembrane region" description="Helical" evidence="5">
    <location>
        <begin position="215"/>
        <end position="233"/>
    </location>
</feature>
<feature type="transmembrane region" description="Helical" evidence="5">
    <location>
        <begin position="106"/>
        <end position="124"/>
    </location>
</feature>
<keyword evidence="4 5" id="KW-0472">Membrane</keyword>
<feature type="domain" description="O-antigen ligase-related" evidence="6">
    <location>
        <begin position="205"/>
        <end position="353"/>
    </location>
</feature>
<keyword evidence="7" id="KW-0436">Ligase</keyword>
<evidence type="ECO:0000313" key="8">
    <source>
        <dbReference type="Proteomes" id="UP001595530"/>
    </source>
</evidence>
<dbReference type="Pfam" id="PF04932">
    <property type="entry name" value="Wzy_C"/>
    <property type="match status" value="1"/>
</dbReference>
<evidence type="ECO:0000256" key="1">
    <source>
        <dbReference type="ARBA" id="ARBA00004141"/>
    </source>
</evidence>
<sequence length="459" mass="50564">MLALSYNTIAPSLENDLRYLKWPVAITFLLYPAFALNLQKGANVCFYLLVLFALVGLACRVKPLDKSFTLILREHWPVMLAMAGTAVAIFLHQLSDGQFSFKPYDLPSRLALFALIFWALLLVPGTAFRQIQWGLAVGTVIAAIKLYAESHAGELRPVDSFSTPLVPFGNLALLMGALALLSIGWNKPGDKISIAGKVIAGCAGLYASYLSQARGGWVAIPLFIFIAAALYSHLRTRYKLLTMTLLAALILAIGTHSTMVRNRIVAAETDIAGYIEGKNVNTSLGLRWQIWQASWLIFKEHPVVGIGQDRFPAAIQKLAEQHVMTAEAAIQPHSHNDIMYKMATFGTVGVLALLSVYFVPAFYFLRRMRDPDQETRTIASMGLALCLGFFVFGMSDVMFFWSASNTFYSVTLAGLLAHQIKRKAELEQAVRSDSSDAAQHLHITVASFSFNPATFRFAA</sequence>
<dbReference type="RefSeq" id="WP_390332633.1">
    <property type="nucleotide sequence ID" value="NZ_JBHRTP010000072.1"/>
</dbReference>
<comment type="caution">
    <text evidence="7">The sequence shown here is derived from an EMBL/GenBank/DDBJ whole genome shotgun (WGS) entry which is preliminary data.</text>
</comment>
<organism evidence="7 8">
    <name type="scientific">Undibacterium arcticum</name>
    <dbReference type="NCBI Taxonomy" id="1762892"/>
    <lineage>
        <taxon>Bacteria</taxon>
        <taxon>Pseudomonadati</taxon>
        <taxon>Pseudomonadota</taxon>
        <taxon>Betaproteobacteria</taxon>
        <taxon>Burkholderiales</taxon>
        <taxon>Oxalobacteraceae</taxon>
        <taxon>Undibacterium</taxon>
    </lineage>
</organism>
<evidence type="ECO:0000256" key="5">
    <source>
        <dbReference type="SAM" id="Phobius"/>
    </source>
</evidence>
<feature type="transmembrane region" description="Helical" evidence="5">
    <location>
        <begin position="20"/>
        <end position="38"/>
    </location>
</feature>
<evidence type="ECO:0000256" key="2">
    <source>
        <dbReference type="ARBA" id="ARBA00022692"/>
    </source>
</evidence>
<keyword evidence="2 5" id="KW-0812">Transmembrane</keyword>